<keyword evidence="1" id="KW-0472">Membrane</keyword>
<evidence type="ECO:0000313" key="2">
    <source>
        <dbReference type="EMBL" id="TDO45934.1"/>
    </source>
</evidence>
<reference evidence="2 3" key="1">
    <citation type="submission" date="2019-03" db="EMBL/GenBank/DDBJ databases">
        <title>Genomic Encyclopedia of Type Strains, Phase III (KMG-III): the genomes of soil and plant-associated and newly described type strains.</title>
        <authorList>
            <person name="Whitman W."/>
        </authorList>
    </citation>
    <scope>NUCLEOTIDE SEQUENCE [LARGE SCALE GENOMIC DNA]</scope>
    <source>
        <strain evidence="2 3">VKM Ac-2527</strain>
    </source>
</reference>
<protein>
    <submittedName>
        <fullName evidence="2">Uncharacterized protein</fullName>
    </submittedName>
</protein>
<keyword evidence="1" id="KW-1133">Transmembrane helix</keyword>
<organism evidence="2 3">
    <name type="scientific">Kribbella caucasensis</name>
    <dbReference type="NCBI Taxonomy" id="2512215"/>
    <lineage>
        <taxon>Bacteria</taxon>
        <taxon>Bacillati</taxon>
        <taxon>Actinomycetota</taxon>
        <taxon>Actinomycetes</taxon>
        <taxon>Propionibacteriales</taxon>
        <taxon>Kribbellaceae</taxon>
        <taxon>Kribbella</taxon>
    </lineage>
</organism>
<dbReference type="EMBL" id="SNWQ01000012">
    <property type="protein sequence ID" value="TDO45934.1"/>
    <property type="molecule type" value="Genomic_DNA"/>
</dbReference>
<accession>A0A4R6K8P0</accession>
<comment type="caution">
    <text evidence="2">The sequence shown here is derived from an EMBL/GenBank/DDBJ whole genome shotgun (WGS) entry which is preliminary data.</text>
</comment>
<sequence>MKLIQIISAVAIVGGVVITALIAIIPTVVDR</sequence>
<dbReference type="Proteomes" id="UP000295388">
    <property type="component" value="Unassembled WGS sequence"/>
</dbReference>
<gene>
    <name evidence="2" type="ORF">EV643_112264</name>
</gene>
<name>A0A4R6K8P0_9ACTN</name>
<feature type="transmembrane region" description="Helical" evidence="1">
    <location>
        <begin position="6"/>
        <end position="29"/>
    </location>
</feature>
<keyword evidence="1" id="KW-0812">Transmembrane</keyword>
<dbReference type="AlphaFoldDB" id="A0A4R6K8P0"/>
<proteinExistence type="predicted"/>
<evidence type="ECO:0000313" key="3">
    <source>
        <dbReference type="Proteomes" id="UP000295388"/>
    </source>
</evidence>
<keyword evidence="3" id="KW-1185">Reference proteome</keyword>
<evidence type="ECO:0000256" key="1">
    <source>
        <dbReference type="SAM" id="Phobius"/>
    </source>
</evidence>